<dbReference type="InterPro" id="IPR040097">
    <property type="entry name" value="FAAL/FAAC"/>
</dbReference>
<keyword evidence="2" id="KW-0596">Phosphopantetheine</keyword>
<feature type="domain" description="Carrier" evidence="7">
    <location>
        <begin position="14"/>
        <end position="91"/>
    </location>
</feature>
<feature type="compositionally biased region" description="Polar residues" evidence="5">
    <location>
        <begin position="949"/>
        <end position="959"/>
    </location>
</feature>
<dbReference type="EMBL" id="LR699553">
    <property type="protein sequence ID" value="VVD28944.1"/>
    <property type="molecule type" value="Genomic_DNA"/>
</dbReference>
<dbReference type="GO" id="GO:0016874">
    <property type="term" value="F:ligase activity"/>
    <property type="evidence" value="ECO:0007669"/>
    <property type="project" value="UniProtKB-KW"/>
</dbReference>
<evidence type="ECO:0000256" key="2">
    <source>
        <dbReference type="ARBA" id="ARBA00022450"/>
    </source>
</evidence>
<dbReference type="PANTHER" id="PTHR22754:SF32">
    <property type="entry name" value="DISCO-INTERACTING PROTEIN 2"/>
    <property type="match status" value="1"/>
</dbReference>
<feature type="transmembrane region" description="Helical" evidence="6">
    <location>
        <begin position="708"/>
        <end position="728"/>
    </location>
</feature>
<dbReference type="SUPFAM" id="SSF47336">
    <property type="entry name" value="ACP-like"/>
    <property type="match status" value="1"/>
</dbReference>
<dbReference type="AlphaFoldDB" id="A0A5Q4ZGS0"/>
<evidence type="ECO:0000256" key="5">
    <source>
        <dbReference type="SAM" id="MobiDB-lite"/>
    </source>
</evidence>
<dbReference type="Pfam" id="PF00501">
    <property type="entry name" value="AMP-binding"/>
    <property type="match status" value="1"/>
</dbReference>
<gene>
    <name evidence="8" type="ORF">PDMSB3_2488</name>
</gene>
<dbReference type="SUPFAM" id="SSF56801">
    <property type="entry name" value="Acetyl-CoA synthetase-like"/>
    <property type="match status" value="1"/>
</dbReference>
<dbReference type="GO" id="GO:0070566">
    <property type="term" value="F:adenylyltransferase activity"/>
    <property type="evidence" value="ECO:0007669"/>
    <property type="project" value="TreeGrafter"/>
</dbReference>
<dbReference type="Gene3D" id="1.10.1200.10">
    <property type="entry name" value="ACP-like"/>
    <property type="match status" value="1"/>
</dbReference>
<dbReference type="SMART" id="SM00563">
    <property type="entry name" value="PlsC"/>
    <property type="match status" value="1"/>
</dbReference>
<dbReference type="Gene3D" id="3.30.300.30">
    <property type="match status" value="1"/>
</dbReference>
<dbReference type="SUPFAM" id="SSF69593">
    <property type="entry name" value="Glycerol-3-phosphate (1)-acyltransferase"/>
    <property type="match status" value="1"/>
</dbReference>
<comment type="similarity">
    <text evidence="1">Belongs to the ATP-dependent AMP-binding enzyme family.</text>
</comment>
<dbReference type="GO" id="GO:0016746">
    <property type="term" value="F:acyltransferase activity"/>
    <property type="evidence" value="ECO:0007669"/>
    <property type="project" value="InterPro"/>
</dbReference>
<dbReference type="InterPro" id="IPR000873">
    <property type="entry name" value="AMP-dep_synth/lig_dom"/>
</dbReference>
<dbReference type="FunFam" id="3.40.50.12780:FF:000013">
    <property type="entry name" value="Long-chain-fatty-acid--AMP ligase FadD32"/>
    <property type="match status" value="1"/>
</dbReference>
<dbReference type="InterPro" id="IPR002123">
    <property type="entry name" value="Plipid/glycerol_acylTrfase"/>
</dbReference>
<dbReference type="GO" id="GO:0031177">
    <property type="term" value="F:phosphopantetheine binding"/>
    <property type="evidence" value="ECO:0007669"/>
    <property type="project" value="InterPro"/>
</dbReference>
<dbReference type="InterPro" id="IPR020845">
    <property type="entry name" value="AMP-binding_CS"/>
</dbReference>
<dbReference type="KEGG" id="pdio:PDMSB3_2488"/>
<reference evidence="8 9" key="1">
    <citation type="submission" date="2019-08" db="EMBL/GenBank/DDBJ databases">
        <authorList>
            <person name="Herpell B J."/>
        </authorList>
    </citation>
    <scope>NUCLEOTIDE SEQUENCE [LARGE SCALE GENOMIC DNA]</scope>
    <source>
        <strain evidence="9">Msb3</strain>
    </source>
</reference>
<accession>A0A5Q4ZGS0</accession>
<dbReference type="InterPro" id="IPR042099">
    <property type="entry name" value="ANL_N_sf"/>
</dbReference>
<protein>
    <submittedName>
        <fullName evidence="8">Acyl-CoA synthetase (AMP-forming)/AMP-acid ligase II</fullName>
    </submittedName>
</protein>
<dbReference type="CDD" id="cd07989">
    <property type="entry name" value="LPLAT_AGPAT-like"/>
    <property type="match status" value="1"/>
</dbReference>
<organism evidence="8 9">
    <name type="scientific">Paraburkholderia dioscoreae</name>
    <dbReference type="NCBI Taxonomy" id="2604047"/>
    <lineage>
        <taxon>Bacteria</taxon>
        <taxon>Pseudomonadati</taxon>
        <taxon>Pseudomonadota</taxon>
        <taxon>Betaproteobacteria</taxon>
        <taxon>Burkholderiales</taxon>
        <taxon>Burkholderiaceae</taxon>
        <taxon>Paraburkholderia</taxon>
    </lineage>
</organism>
<dbReference type="SMART" id="SM00823">
    <property type="entry name" value="PKS_PP"/>
    <property type="match status" value="1"/>
</dbReference>
<dbReference type="RefSeq" id="WP_232064179.1">
    <property type="nucleotide sequence ID" value="NZ_LR699553.1"/>
</dbReference>
<keyword evidence="3" id="KW-0597">Phosphoprotein</keyword>
<evidence type="ECO:0000313" key="9">
    <source>
        <dbReference type="Proteomes" id="UP000325811"/>
    </source>
</evidence>
<dbReference type="GO" id="GO:0006633">
    <property type="term" value="P:fatty acid biosynthetic process"/>
    <property type="evidence" value="ECO:0007669"/>
    <property type="project" value="TreeGrafter"/>
</dbReference>
<dbReference type="Pfam" id="PF01553">
    <property type="entry name" value="Acyltransferase"/>
    <property type="match status" value="1"/>
</dbReference>
<dbReference type="CDD" id="cd05931">
    <property type="entry name" value="FAAL"/>
    <property type="match status" value="1"/>
</dbReference>
<dbReference type="InterPro" id="IPR009081">
    <property type="entry name" value="PP-bd_ACP"/>
</dbReference>
<dbReference type="Pfam" id="PF00550">
    <property type="entry name" value="PP-binding"/>
    <property type="match status" value="1"/>
</dbReference>
<dbReference type="InterPro" id="IPR020806">
    <property type="entry name" value="PKS_PP-bd"/>
</dbReference>
<feature type="region of interest" description="Disordered" evidence="5">
    <location>
        <begin position="940"/>
        <end position="959"/>
    </location>
</feature>
<dbReference type="PROSITE" id="PS00455">
    <property type="entry name" value="AMP_BINDING"/>
    <property type="match status" value="1"/>
</dbReference>
<evidence type="ECO:0000256" key="4">
    <source>
        <dbReference type="ARBA" id="ARBA00022598"/>
    </source>
</evidence>
<dbReference type="GO" id="GO:0071766">
    <property type="term" value="P:Actinobacterium-type cell wall biogenesis"/>
    <property type="evidence" value="ECO:0007669"/>
    <property type="project" value="UniProtKB-ARBA"/>
</dbReference>
<dbReference type="Gene3D" id="3.40.50.12780">
    <property type="entry name" value="N-terminal domain of ligase-like"/>
    <property type="match status" value="1"/>
</dbReference>
<keyword evidence="6" id="KW-0812">Transmembrane</keyword>
<dbReference type="InterPro" id="IPR045851">
    <property type="entry name" value="AMP-bd_C_sf"/>
</dbReference>
<keyword evidence="9" id="KW-1185">Reference proteome</keyword>
<evidence type="ECO:0000256" key="6">
    <source>
        <dbReference type="SAM" id="Phobius"/>
    </source>
</evidence>
<keyword evidence="6" id="KW-1133">Transmembrane helix</keyword>
<keyword evidence="6" id="KW-0472">Membrane</keyword>
<evidence type="ECO:0000259" key="7">
    <source>
        <dbReference type="PROSITE" id="PS50075"/>
    </source>
</evidence>
<evidence type="ECO:0000256" key="3">
    <source>
        <dbReference type="ARBA" id="ARBA00022553"/>
    </source>
</evidence>
<evidence type="ECO:0000256" key="1">
    <source>
        <dbReference type="ARBA" id="ARBA00006432"/>
    </source>
</evidence>
<evidence type="ECO:0000313" key="8">
    <source>
        <dbReference type="EMBL" id="VVD28944.1"/>
    </source>
</evidence>
<dbReference type="InterPro" id="IPR036736">
    <property type="entry name" value="ACP-like_sf"/>
</dbReference>
<dbReference type="PROSITE" id="PS50075">
    <property type="entry name" value="CARRIER"/>
    <property type="match status" value="1"/>
</dbReference>
<keyword evidence="4 8" id="KW-0436">Ligase</keyword>
<dbReference type="PANTHER" id="PTHR22754">
    <property type="entry name" value="DISCO-INTERACTING PROTEIN 2 DIP2 -RELATED"/>
    <property type="match status" value="1"/>
</dbReference>
<name>A0A5Q4ZGS0_9BURK</name>
<dbReference type="GO" id="GO:0005886">
    <property type="term" value="C:plasma membrane"/>
    <property type="evidence" value="ECO:0007669"/>
    <property type="project" value="TreeGrafter"/>
</dbReference>
<proteinExistence type="inferred from homology"/>
<sequence length="959" mass="102714">MEIDQSFDESHLAAEVLSVVTAVYAETHANASHASAVSPDSQFERDLGFDSLARAELFSRIEKKLGVRVPLDAFSTALTPADLAQAIKRETAPVAAGGAEHPPVPQRIAAPAAPFTDTPHEATTLIEVLQWHVDRHPQRTHIIFLEDGATPAGLSYGELYRRAAAAASGLRSRGIGPGDTVALMLATGWDYFVSFIAILMSGATPVPIYPPARVSQIEEHVRRHAAVLSNAGAKALIASPEVAGVGRLLKLYVPALQHVLTAAQIGVDRNETPVPGAAADMALLQYTSGSTGDPKGVMLTHANLLANIRAMGSRMQITAGDVLVSWLPLYHDMGLIGAWFGPLYFGMPLVIMPPTVFLACPELWLQSIQRYRGTLTAAPNFAYAHCTQHLDEASLAGLDLSSLRFAFCGAEPVSAATLRSFSARFSQYGFDARAVTPVYGLAENTLGLSFPPPGRGLHVDRVERVALGATGQALPAPSSEDAVEVVGCGEALDSVDVRIVDDNAQEQPERRVGHIEFRGPSASAGYFHNPAQTERLIHNGWLDTGDLGYLADRELFITGRAKDLIIRGGRHIFPYELEEAIGRLPEVPPGGVAVCGSIDRASGTERIVILVETALTQAAAREQLLARIHARTVELLGAPAEQVCLVAPETILKTPSGKIRHAATLEQFERGGRASPARPAWRQFAGVVAGAIVPFSRRIARRVSHTAYGLYCWAVLGALAPLVWPLLLSTDTSRNWRRAAGLGRLFLKLTRLHVDVQIDATSAALPNVVMVANHSSYLDGLILLAVLPRPVRFVAKRSLDRQWPVGRLLRGIGTALVERREYRGSVEDERRLVGQAGGDTPLLFFPEGTFGRGAGLRPFHLGAFRVACTSGRPVVPVALAGVRAVLPDGSWLPRPGAIKVAVLPPIVPDGSDLGAMARLRDAVQNAILAHCGEPPLFTHAVRGPEQAPENEQNFASTPS</sequence>
<dbReference type="Proteomes" id="UP000325811">
    <property type="component" value="Chromosome I"/>
</dbReference>